<evidence type="ECO:0000313" key="3">
    <source>
        <dbReference type="Proteomes" id="UP000192907"/>
    </source>
</evidence>
<dbReference type="RefSeq" id="WP_132316229.1">
    <property type="nucleotide sequence ID" value="NZ_FWZT01000003.1"/>
</dbReference>
<evidence type="ECO:0008006" key="4">
    <source>
        <dbReference type="Google" id="ProtNLM"/>
    </source>
</evidence>
<organism evidence="2 3">
    <name type="scientific">Pseudobacteriovorax antillogorgiicola</name>
    <dbReference type="NCBI Taxonomy" id="1513793"/>
    <lineage>
        <taxon>Bacteria</taxon>
        <taxon>Pseudomonadati</taxon>
        <taxon>Bdellovibrionota</taxon>
        <taxon>Oligoflexia</taxon>
        <taxon>Oligoflexales</taxon>
        <taxon>Pseudobacteriovoracaceae</taxon>
        <taxon>Pseudobacteriovorax</taxon>
    </lineage>
</organism>
<evidence type="ECO:0000313" key="2">
    <source>
        <dbReference type="EMBL" id="SMF00198.1"/>
    </source>
</evidence>
<reference evidence="3" key="1">
    <citation type="submission" date="2017-04" db="EMBL/GenBank/DDBJ databases">
        <authorList>
            <person name="Varghese N."/>
            <person name="Submissions S."/>
        </authorList>
    </citation>
    <scope>NUCLEOTIDE SEQUENCE [LARGE SCALE GENOMIC DNA]</scope>
    <source>
        <strain evidence="3">RKEM611</strain>
    </source>
</reference>
<dbReference type="Proteomes" id="UP000192907">
    <property type="component" value="Unassembled WGS sequence"/>
</dbReference>
<proteinExistence type="predicted"/>
<protein>
    <recommendedName>
        <fullName evidence="4">YfiR family protein</fullName>
    </recommendedName>
</protein>
<dbReference type="STRING" id="1513793.SAMN06296036_10382"/>
<gene>
    <name evidence="2" type="ORF">SAMN06296036_10382</name>
</gene>
<keyword evidence="1" id="KW-0732">Signal</keyword>
<dbReference type="AlphaFoldDB" id="A0A1Y6BAV9"/>
<dbReference type="EMBL" id="FWZT01000003">
    <property type="protein sequence ID" value="SMF00198.1"/>
    <property type="molecule type" value="Genomic_DNA"/>
</dbReference>
<evidence type="ECO:0000256" key="1">
    <source>
        <dbReference type="SAM" id="SignalP"/>
    </source>
</evidence>
<feature type="signal peptide" evidence="1">
    <location>
        <begin position="1"/>
        <end position="21"/>
    </location>
</feature>
<dbReference type="InterPro" id="IPR025293">
    <property type="entry name" value="YfiR/HmsC-like"/>
</dbReference>
<keyword evidence="3" id="KW-1185">Reference proteome</keyword>
<name>A0A1Y6BAV9_9BACT</name>
<sequence>MRLLNYILSASLSLFGLSAEAKVFQKEKVEAVLVIRLLSFIQWSKSSQTSPHLCVFNAQEHLEMLRQVLQHKSAKDSGLLVHDLQSSPKSCDVVLYSGIASPKAEAKVGSYPNAALIETSDADGWSRKHTLVKLLEKDGYVKFIIYLANARARSILVDSRLLKLAYKIEEN</sequence>
<accession>A0A1Y6BAV9</accession>
<feature type="chain" id="PRO_5012260897" description="YfiR family protein" evidence="1">
    <location>
        <begin position="22"/>
        <end position="171"/>
    </location>
</feature>
<dbReference type="Pfam" id="PF13689">
    <property type="entry name" value="DUF4154"/>
    <property type="match status" value="1"/>
</dbReference>